<keyword evidence="4" id="KW-1185">Reference proteome</keyword>
<dbReference type="InterPro" id="IPR003774">
    <property type="entry name" value="AlgH-like"/>
</dbReference>
<name>A0A6M2BQS0_9GAMM</name>
<dbReference type="SUPFAM" id="SSF143456">
    <property type="entry name" value="VC0467-like"/>
    <property type="match status" value="1"/>
</dbReference>
<dbReference type="RefSeq" id="WP_166254190.1">
    <property type="nucleotide sequence ID" value="NZ_JAAMOW010000003.1"/>
</dbReference>
<gene>
    <name evidence="3" type="ORF">G7Y85_07310</name>
</gene>
<dbReference type="NCBIfam" id="NF001266">
    <property type="entry name" value="PRK00228.1-1"/>
    <property type="match status" value="1"/>
</dbReference>
<evidence type="ECO:0000256" key="1">
    <source>
        <dbReference type="ARBA" id="ARBA00009600"/>
    </source>
</evidence>
<organism evidence="3 4">
    <name type="scientific">Solimonas terrae</name>
    <dbReference type="NCBI Taxonomy" id="1396819"/>
    <lineage>
        <taxon>Bacteria</taxon>
        <taxon>Pseudomonadati</taxon>
        <taxon>Pseudomonadota</taxon>
        <taxon>Gammaproteobacteria</taxon>
        <taxon>Nevskiales</taxon>
        <taxon>Nevskiaceae</taxon>
        <taxon>Solimonas</taxon>
    </lineage>
</organism>
<dbReference type="Gene3D" id="3.40.1740.10">
    <property type="entry name" value="VC0467-like"/>
    <property type="match status" value="1"/>
</dbReference>
<dbReference type="PANTHER" id="PTHR30327">
    <property type="entry name" value="UNCHARACTERIZED PROTEIN YQGE"/>
    <property type="match status" value="1"/>
</dbReference>
<proteinExistence type="inferred from homology"/>
<dbReference type="GO" id="GO:0005829">
    <property type="term" value="C:cytosol"/>
    <property type="evidence" value="ECO:0007669"/>
    <property type="project" value="TreeGrafter"/>
</dbReference>
<dbReference type="HAMAP" id="MF_00758">
    <property type="entry name" value="UPF0301"/>
    <property type="match status" value="1"/>
</dbReference>
<comment type="similarity">
    <text evidence="1 2">Belongs to the UPF0301 (AlgH) family.</text>
</comment>
<accession>A0A6M2BQS0</accession>
<reference evidence="3 4" key="1">
    <citation type="journal article" date="2014" name="Int. J. Syst. Evol. Microbiol.">
        <title>Solimonas terrae sp. nov., isolated from soil.</title>
        <authorList>
            <person name="Kim S.J."/>
            <person name="Moon J.Y."/>
            <person name="Weon H.Y."/>
            <person name="Ahn J.H."/>
            <person name="Chen W.M."/>
            <person name="Kwon S.W."/>
        </authorList>
    </citation>
    <scope>NUCLEOTIDE SEQUENCE [LARGE SCALE GENOMIC DNA]</scope>
    <source>
        <strain evidence="3 4">KIS83-12</strain>
    </source>
</reference>
<sequence length="186" mass="20606">MSDEDYLKHQFLVAMPSLEDENFTHTVSLLCEHSDEGAIGLVINRPTDLKLSEMMEQMDLEHAALADEAIVFWGGPVQPERGFVVHRQPGGWESSMEVARGLYITTSRDILRAIGLGEGPDDYIVVLGYAGWGAGQLESEIMHNSWLNTPVDEQILFNMPARDRWQAATRLLGVDVTQLTGDAGHA</sequence>
<evidence type="ECO:0000256" key="2">
    <source>
        <dbReference type="HAMAP-Rule" id="MF_00758"/>
    </source>
</evidence>
<dbReference type="Pfam" id="PF02622">
    <property type="entry name" value="DUF179"/>
    <property type="match status" value="1"/>
</dbReference>
<comment type="caution">
    <text evidence="3">The sequence shown here is derived from an EMBL/GenBank/DDBJ whole genome shotgun (WGS) entry which is preliminary data.</text>
</comment>
<evidence type="ECO:0000313" key="3">
    <source>
        <dbReference type="EMBL" id="NGY04565.1"/>
    </source>
</evidence>
<dbReference type="AlphaFoldDB" id="A0A6M2BQS0"/>
<dbReference type="EMBL" id="JAAMOW010000003">
    <property type="protein sequence ID" value="NGY04565.1"/>
    <property type="molecule type" value="Genomic_DNA"/>
</dbReference>
<dbReference type="Proteomes" id="UP000472676">
    <property type="component" value="Unassembled WGS sequence"/>
</dbReference>
<protein>
    <recommendedName>
        <fullName evidence="2">UPF0301 protein G7Y85_07310</fullName>
    </recommendedName>
</protein>
<dbReference type="PANTHER" id="PTHR30327:SF1">
    <property type="entry name" value="UPF0301 PROTEIN YQGE"/>
    <property type="match status" value="1"/>
</dbReference>
<evidence type="ECO:0000313" key="4">
    <source>
        <dbReference type="Proteomes" id="UP000472676"/>
    </source>
</evidence>